<feature type="transmembrane region" description="Helical" evidence="1">
    <location>
        <begin position="362"/>
        <end position="386"/>
    </location>
</feature>
<dbReference type="AlphaFoldDB" id="A0A4V3UYV8"/>
<feature type="transmembrane region" description="Helical" evidence="1">
    <location>
        <begin position="176"/>
        <end position="197"/>
    </location>
</feature>
<feature type="transmembrane region" description="Helical" evidence="1">
    <location>
        <begin position="302"/>
        <end position="321"/>
    </location>
</feature>
<keyword evidence="1" id="KW-0812">Transmembrane</keyword>
<dbReference type="OrthoDB" id="9770040at2"/>
<evidence type="ECO:0000313" key="2">
    <source>
        <dbReference type="EMBL" id="THD73045.1"/>
    </source>
</evidence>
<feature type="transmembrane region" description="Helical" evidence="1">
    <location>
        <begin position="145"/>
        <end position="164"/>
    </location>
</feature>
<dbReference type="Proteomes" id="UP000306113">
    <property type="component" value="Unassembled WGS sequence"/>
</dbReference>
<reference evidence="2 3" key="1">
    <citation type="submission" date="2019-04" db="EMBL/GenBank/DDBJ databases">
        <title>Draft genome sequence of Youngimonas vesicularis.</title>
        <authorList>
            <person name="Hameed A."/>
        </authorList>
    </citation>
    <scope>NUCLEOTIDE SEQUENCE [LARGE SCALE GENOMIC DNA]</scope>
    <source>
        <strain evidence="2 3">CC-AMW-E</strain>
    </source>
</reference>
<comment type="caution">
    <text evidence="2">The sequence shown here is derived from an EMBL/GenBank/DDBJ whole genome shotgun (WGS) entry which is preliminary data.</text>
</comment>
<dbReference type="InterPro" id="IPR010266">
    <property type="entry name" value="NnrS"/>
</dbReference>
<sequence length="399" mass="42619">MVFASVRRLFSAGYRVFFLAAGLFAIVSMALWLGWFAAQVYGLNTDPFQHMTAPYLWHAHEMIFGYGSAAIAGFLLTAAPNWTNSRGAPARFFVIASAIWFLGRLVMWAAPGLSAGVVALVDLTFVPIIAVSIAAMLLKRFNPRQFLIVVVIALFWVGNLFMHLDWLGLVEQSADAGIRIGLLALAALIQILGGRVTPAFTRNAMVRTGRDDNLPRTPMPLAVISILTAIVAVLAYIVGLPEYVVGALCLLAGVTGLARLALWQGLWTRGQPILWTLHLSYGLNGLGLIALGAAFLGLGSEVGALHLLGIGGVAGMTISVMSRAAIGHSGRPLIAPAPVALAYALVPVAAAVRYAATVMPGLYEMAILVSGGLWLLAFCLYVVGLWRVFFGQRYRENAA</sequence>
<evidence type="ECO:0000256" key="1">
    <source>
        <dbReference type="SAM" id="Phobius"/>
    </source>
</evidence>
<dbReference type="RefSeq" id="WP_136339940.1">
    <property type="nucleotide sequence ID" value="NZ_SSMD01000006.1"/>
</dbReference>
<dbReference type="Pfam" id="PF05940">
    <property type="entry name" value="NnrS"/>
    <property type="match status" value="1"/>
</dbReference>
<feature type="transmembrane region" description="Helical" evidence="1">
    <location>
        <begin position="55"/>
        <end position="78"/>
    </location>
</feature>
<feature type="transmembrane region" description="Helical" evidence="1">
    <location>
        <begin position="12"/>
        <end position="35"/>
    </location>
</feature>
<name>A0A4V3UYV8_9RHOB</name>
<accession>A0A4V3UYV8</accession>
<feature type="transmembrane region" description="Helical" evidence="1">
    <location>
        <begin position="218"/>
        <end position="237"/>
    </location>
</feature>
<keyword evidence="3" id="KW-1185">Reference proteome</keyword>
<feature type="transmembrane region" description="Helical" evidence="1">
    <location>
        <begin position="274"/>
        <end position="296"/>
    </location>
</feature>
<dbReference type="EMBL" id="SSMD01000006">
    <property type="protein sequence ID" value="THD73045.1"/>
    <property type="molecule type" value="Genomic_DNA"/>
</dbReference>
<keyword evidence="1" id="KW-0472">Membrane</keyword>
<protein>
    <submittedName>
        <fullName evidence="2">NnrS family protein</fullName>
    </submittedName>
</protein>
<proteinExistence type="predicted"/>
<feature type="transmembrane region" description="Helical" evidence="1">
    <location>
        <begin position="90"/>
        <end position="110"/>
    </location>
</feature>
<organism evidence="2 3">
    <name type="scientific">Thalassobius vesicularis</name>
    <dbReference type="NCBI Taxonomy" id="1294297"/>
    <lineage>
        <taxon>Bacteria</taxon>
        <taxon>Pseudomonadati</taxon>
        <taxon>Pseudomonadota</taxon>
        <taxon>Alphaproteobacteria</taxon>
        <taxon>Rhodobacterales</taxon>
        <taxon>Roseobacteraceae</taxon>
        <taxon>Thalassovita</taxon>
    </lineage>
</organism>
<keyword evidence="1" id="KW-1133">Transmembrane helix</keyword>
<feature type="transmembrane region" description="Helical" evidence="1">
    <location>
        <begin position="243"/>
        <end position="262"/>
    </location>
</feature>
<feature type="transmembrane region" description="Helical" evidence="1">
    <location>
        <begin position="333"/>
        <end position="356"/>
    </location>
</feature>
<feature type="transmembrane region" description="Helical" evidence="1">
    <location>
        <begin position="116"/>
        <end position="138"/>
    </location>
</feature>
<evidence type="ECO:0000313" key="3">
    <source>
        <dbReference type="Proteomes" id="UP000306113"/>
    </source>
</evidence>
<gene>
    <name evidence="2" type="ORF">E7681_14105</name>
</gene>